<protein>
    <submittedName>
        <fullName evidence="2">XRE family transcriptional regulator</fullName>
    </submittedName>
</protein>
<organism evidence="2 3">
    <name type="scientific">Romboutsia weinsteinii</name>
    <dbReference type="NCBI Taxonomy" id="2020949"/>
    <lineage>
        <taxon>Bacteria</taxon>
        <taxon>Bacillati</taxon>
        <taxon>Bacillota</taxon>
        <taxon>Clostridia</taxon>
        <taxon>Peptostreptococcales</taxon>
        <taxon>Peptostreptococcaceae</taxon>
        <taxon>Romboutsia</taxon>
    </lineage>
</organism>
<name>A0A371J4X4_9FIRM</name>
<proteinExistence type="predicted"/>
<dbReference type="OrthoDB" id="1757480at2"/>
<dbReference type="SUPFAM" id="SSF47413">
    <property type="entry name" value="lambda repressor-like DNA-binding domains"/>
    <property type="match status" value="1"/>
</dbReference>
<feature type="domain" description="HTH cro/C1-type" evidence="1">
    <location>
        <begin position="7"/>
        <end position="61"/>
    </location>
</feature>
<gene>
    <name evidence="2" type="ORF">CHL78_007495</name>
</gene>
<dbReference type="CDD" id="cd00093">
    <property type="entry name" value="HTH_XRE"/>
    <property type="match status" value="1"/>
</dbReference>
<dbReference type="Gene3D" id="1.10.260.40">
    <property type="entry name" value="lambda repressor-like DNA-binding domains"/>
    <property type="match status" value="1"/>
</dbReference>
<comment type="caution">
    <text evidence="2">The sequence shown here is derived from an EMBL/GenBank/DDBJ whole genome shotgun (WGS) entry which is preliminary data.</text>
</comment>
<dbReference type="InterPro" id="IPR001387">
    <property type="entry name" value="Cro/C1-type_HTH"/>
</dbReference>
<dbReference type="EMBL" id="NOJY02000010">
    <property type="protein sequence ID" value="RDY27840.1"/>
    <property type="molecule type" value="Genomic_DNA"/>
</dbReference>
<dbReference type="RefSeq" id="WP_094368928.1">
    <property type="nucleotide sequence ID" value="NZ_NOJY02000010.1"/>
</dbReference>
<dbReference type="PROSITE" id="PS50943">
    <property type="entry name" value="HTH_CROC1"/>
    <property type="match status" value="1"/>
</dbReference>
<dbReference type="GO" id="GO:0003677">
    <property type="term" value="F:DNA binding"/>
    <property type="evidence" value="ECO:0007669"/>
    <property type="project" value="InterPro"/>
</dbReference>
<dbReference type="SMART" id="SM00530">
    <property type="entry name" value="HTH_XRE"/>
    <property type="match status" value="1"/>
</dbReference>
<dbReference type="Proteomes" id="UP000215694">
    <property type="component" value="Unassembled WGS sequence"/>
</dbReference>
<dbReference type="Pfam" id="PF01381">
    <property type="entry name" value="HTH_3"/>
    <property type="match status" value="1"/>
</dbReference>
<evidence type="ECO:0000313" key="2">
    <source>
        <dbReference type="EMBL" id="RDY27840.1"/>
    </source>
</evidence>
<keyword evidence="3" id="KW-1185">Reference proteome</keyword>
<evidence type="ECO:0000259" key="1">
    <source>
        <dbReference type="PROSITE" id="PS50943"/>
    </source>
</evidence>
<accession>A0A371J4X4</accession>
<dbReference type="InterPro" id="IPR010982">
    <property type="entry name" value="Lambda_DNA-bd_dom_sf"/>
</dbReference>
<reference evidence="2 3" key="1">
    <citation type="journal article" date="2017" name="Genome Announc.">
        <title>Draft Genome Sequence of Romboutsia weinsteinii sp. nov. Strain CCRI-19649(T) Isolated from Surface Water.</title>
        <authorList>
            <person name="Maheux A.F."/>
            <person name="Boudreau D.K."/>
            <person name="Berube E."/>
            <person name="Boissinot M."/>
            <person name="Cantin P."/>
            <person name="Raymond F."/>
            <person name="Corbeil J."/>
            <person name="Omar R.F."/>
            <person name="Bergeron M.G."/>
        </authorList>
    </citation>
    <scope>NUCLEOTIDE SEQUENCE [LARGE SCALE GENOMIC DNA]</scope>
    <source>
        <strain evidence="2 3">CCRI-19649</strain>
    </source>
</reference>
<sequence length="65" mass="7504">MSYKLMLKGIRVSRGLTQKNMANLVNMSESAYVRKENEKSHFTVNEAMRVARVLDVKLETIFLVN</sequence>
<evidence type="ECO:0000313" key="3">
    <source>
        <dbReference type="Proteomes" id="UP000215694"/>
    </source>
</evidence>
<dbReference type="AlphaFoldDB" id="A0A371J4X4"/>